<dbReference type="Pfam" id="PF00669">
    <property type="entry name" value="Flagellin_N"/>
    <property type="match status" value="1"/>
</dbReference>
<dbReference type="PANTHER" id="PTHR42792:SF2">
    <property type="entry name" value="FLAGELLIN"/>
    <property type="match status" value="1"/>
</dbReference>
<protein>
    <recommendedName>
        <fullName evidence="3">Flagellin</fullName>
    </recommendedName>
</protein>
<gene>
    <name evidence="6" type="primary">fliC</name>
    <name evidence="6" type="ORF">Pr1d_14450</name>
</gene>
<dbReference type="GO" id="GO:0005576">
    <property type="term" value="C:extracellular region"/>
    <property type="evidence" value="ECO:0007669"/>
    <property type="project" value="UniProtKB-SubCell"/>
</dbReference>
<dbReference type="PRINTS" id="PR00207">
    <property type="entry name" value="FLAGELLIN"/>
</dbReference>
<evidence type="ECO:0000256" key="3">
    <source>
        <dbReference type="RuleBase" id="RU362073"/>
    </source>
</evidence>
<comment type="subcellular location">
    <subcellularLocation>
        <location evidence="3">Secreted</location>
    </subcellularLocation>
    <subcellularLocation>
        <location evidence="3">Bacterial flagellum</location>
    </subcellularLocation>
</comment>
<feature type="domain" description="Flagellin C-terminal" evidence="5">
    <location>
        <begin position="627"/>
        <end position="711"/>
    </location>
</feature>
<evidence type="ECO:0000259" key="5">
    <source>
        <dbReference type="Pfam" id="PF00700"/>
    </source>
</evidence>
<keyword evidence="7" id="KW-1185">Reference proteome</keyword>
<comment type="function">
    <text evidence="3">Flagellin is the subunit protein which polymerizes to form the filaments of bacterial flagella.</text>
</comment>
<keyword evidence="6" id="KW-0969">Cilium</keyword>
<evidence type="ECO:0000256" key="2">
    <source>
        <dbReference type="ARBA" id="ARBA00023143"/>
    </source>
</evidence>
<dbReference type="InterPro" id="IPR046358">
    <property type="entry name" value="Flagellin_C"/>
</dbReference>
<dbReference type="KEGG" id="bgok:Pr1d_14450"/>
<proteinExistence type="inferred from homology"/>
<dbReference type="OrthoDB" id="9796789at2"/>
<dbReference type="Pfam" id="PF00700">
    <property type="entry name" value="Flagellin_C"/>
    <property type="match status" value="1"/>
</dbReference>
<evidence type="ECO:0000256" key="1">
    <source>
        <dbReference type="ARBA" id="ARBA00005709"/>
    </source>
</evidence>
<feature type="domain" description="Flagellin N-terminal" evidence="4">
    <location>
        <begin position="4"/>
        <end position="141"/>
    </location>
</feature>
<dbReference type="Gene3D" id="1.20.1330.10">
    <property type="entry name" value="f41 fragment of flagellin, N-terminal domain"/>
    <property type="match status" value="2"/>
</dbReference>
<dbReference type="GO" id="GO:0009288">
    <property type="term" value="C:bacterial-type flagellum"/>
    <property type="evidence" value="ECO:0007669"/>
    <property type="project" value="UniProtKB-SubCell"/>
</dbReference>
<name>A0A5B9Q9R4_9BACT</name>
<keyword evidence="6" id="KW-0282">Flagellum</keyword>
<comment type="similarity">
    <text evidence="1 3">Belongs to the bacterial flagellin family.</text>
</comment>
<organism evidence="6 7">
    <name type="scientific">Bythopirellula goksoeyrii</name>
    <dbReference type="NCBI Taxonomy" id="1400387"/>
    <lineage>
        <taxon>Bacteria</taxon>
        <taxon>Pseudomonadati</taxon>
        <taxon>Planctomycetota</taxon>
        <taxon>Planctomycetia</taxon>
        <taxon>Pirellulales</taxon>
        <taxon>Lacipirellulaceae</taxon>
        <taxon>Bythopirellula</taxon>
    </lineage>
</organism>
<evidence type="ECO:0000259" key="4">
    <source>
        <dbReference type="Pfam" id="PF00669"/>
    </source>
</evidence>
<dbReference type="GO" id="GO:0005198">
    <property type="term" value="F:structural molecule activity"/>
    <property type="evidence" value="ECO:0007669"/>
    <property type="project" value="UniProtKB-UniRule"/>
</dbReference>
<dbReference type="InterPro" id="IPR001492">
    <property type="entry name" value="Flagellin"/>
</dbReference>
<dbReference type="Proteomes" id="UP000323917">
    <property type="component" value="Chromosome"/>
</dbReference>
<dbReference type="InterPro" id="IPR001029">
    <property type="entry name" value="Flagellin_N"/>
</dbReference>
<sequence>MTRINTNVSSLVAQNTLGRSNASLNEALTRLSTGLRINTGKDDPAGLIASENLRSDITAIKRAIGNTDRANQVIATADSALGQVSSLLNDIRGLVTEAANTGVLSDEQIDANQLQLDSSLDALNRIAQTTTFQGRRLLDGSLDFITTAGTNFSDITDLKIDQANLGSTGSVSVSVNVTAAATQAQVDVTNVAAVVPAVQASDGTLTFSTAEAQATGDVVLDSGDTLTITVLDGGTVDGASGDDIDLVFVQDGTNSGALNGVTFDGSTITVNGDFATGVGSDTVATAITAVNSGADLTVSSDGTADIVAADVAASYTDVTAGGVDAGDDVITISAAAAGAFNRTITVVSSNDLGAGVTDITDDGTTLTVNVDDDTDIDLAQLATDIAAALGSDFTATLSATAGDGQYNAGTDSAPVAVNVGATTAGVGITGGISADLVIELAGTNGAEVLSFGSGTSLTELVNGINLVKDATGVEATANGTTLELVSTAYGSNAIVDLKVKSEGSGSPAGTFTTAVAAGQRDEGTDIAASINGVAATGKGNSLTINTSSLDLTASITAGFTGTAAFNITGGGALFQLGPDVVSNQQARLGIGSVNTASLGGATGKLFQLGTGGTYSLTSGNLDTAAAVVGEAIDQVTSLRGRLGAFQRTTLETNKKALNDTLVNLTEAESSVRDADFSAETAALTRAQILVQSGTTVLQIANSNPQNVLALLR</sequence>
<dbReference type="Pfam" id="PF07196">
    <property type="entry name" value="Flagellin_IN"/>
    <property type="match status" value="1"/>
</dbReference>
<dbReference type="Gene3D" id="1.20.120.340">
    <property type="entry name" value="Flagellar protein FliS"/>
    <property type="match status" value="1"/>
</dbReference>
<keyword evidence="3" id="KW-0964">Secreted</keyword>
<dbReference type="EMBL" id="CP042913">
    <property type="protein sequence ID" value="QEG34172.1"/>
    <property type="molecule type" value="Genomic_DNA"/>
</dbReference>
<evidence type="ECO:0000313" key="7">
    <source>
        <dbReference type="Proteomes" id="UP000323917"/>
    </source>
</evidence>
<dbReference type="AlphaFoldDB" id="A0A5B9Q9R4"/>
<keyword evidence="6" id="KW-0966">Cell projection</keyword>
<keyword evidence="2 3" id="KW-0975">Bacterial flagellum</keyword>
<dbReference type="RefSeq" id="WP_148072854.1">
    <property type="nucleotide sequence ID" value="NZ_CP042913.1"/>
</dbReference>
<dbReference type="InterPro" id="IPR010810">
    <property type="entry name" value="Flagellin_hook_IN_motif"/>
</dbReference>
<accession>A0A5B9Q9R4</accession>
<dbReference type="SUPFAM" id="SSF64518">
    <property type="entry name" value="Phase 1 flagellin"/>
    <property type="match status" value="2"/>
</dbReference>
<dbReference type="PANTHER" id="PTHR42792">
    <property type="entry name" value="FLAGELLIN"/>
    <property type="match status" value="1"/>
</dbReference>
<reference evidence="6 7" key="1">
    <citation type="submission" date="2019-08" db="EMBL/GenBank/DDBJ databases">
        <title>Deep-cultivation of Planctomycetes and their phenomic and genomic characterization uncovers novel biology.</title>
        <authorList>
            <person name="Wiegand S."/>
            <person name="Jogler M."/>
            <person name="Boedeker C."/>
            <person name="Pinto D."/>
            <person name="Vollmers J."/>
            <person name="Rivas-Marin E."/>
            <person name="Kohn T."/>
            <person name="Peeters S.H."/>
            <person name="Heuer A."/>
            <person name="Rast P."/>
            <person name="Oberbeckmann S."/>
            <person name="Bunk B."/>
            <person name="Jeske O."/>
            <person name="Meyerdierks A."/>
            <person name="Storesund J.E."/>
            <person name="Kallscheuer N."/>
            <person name="Luecker S."/>
            <person name="Lage O.M."/>
            <person name="Pohl T."/>
            <person name="Merkel B.J."/>
            <person name="Hornburger P."/>
            <person name="Mueller R.-W."/>
            <person name="Bruemmer F."/>
            <person name="Labrenz M."/>
            <person name="Spormann A.M."/>
            <person name="Op den Camp H."/>
            <person name="Overmann J."/>
            <person name="Amann R."/>
            <person name="Jetten M.S.M."/>
            <person name="Mascher T."/>
            <person name="Medema M.H."/>
            <person name="Devos D.P."/>
            <person name="Kaster A.-K."/>
            <person name="Ovreas L."/>
            <person name="Rohde M."/>
            <person name="Galperin M.Y."/>
            <person name="Jogler C."/>
        </authorList>
    </citation>
    <scope>NUCLEOTIDE SEQUENCE [LARGE SCALE GENOMIC DNA]</scope>
    <source>
        <strain evidence="6 7">Pr1d</strain>
    </source>
</reference>
<evidence type="ECO:0000313" key="6">
    <source>
        <dbReference type="EMBL" id="QEG34172.1"/>
    </source>
</evidence>